<dbReference type="PANTHER" id="PTHR37841">
    <property type="entry name" value="GLR2918 PROTEIN"/>
    <property type="match status" value="1"/>
</dbReference>
<feature type="chain" id="PRO_5011586246" evidence="1">
    <location>
        <begin position="29"/>
        <end position="452"/>
    </location>
</feature>
<dbReference type="EMBL" id="FNDX01000019">
    <property type="protein sequence ID" value="SDJ56518.1"/>
    <property type="molecule type" value="Genomic_DNA"/>
</dbReference>
<name>A0A1G8URT9_9BACL</name>
<keyword evidence="4" id="KW-1185">Reference proteome</keyword>
<dbReference type="SUPFAM" id="SSF55383">
    <property type="entry name" value="Copper amine oxidase, domain N"/>
    <property type="match status" value="1"/>
</dbReference>
<dbReference type="STRING" id="1174501.SAMN05216192_11981"/>
<accession>A0A1G8URT9</accession>
<dbReference type="InterPro" id="IPR032774">
    <property type="entry name" value="WG_beta_rep"/>
</dbReference>
<sequence length="452" mass="49694">MRNSLKIFFSSLIAMMIISCFSREGAFANNSIQVMLYGDSLPLTHSPIIKNNAVLVPFKDIFSALGFTVSFDPTAKSITGVNKNTDTNIKLLVNQKTAWINNKVYPLQSAPEITNGVTYVPIRFIGEAGNLQVKWYSGPKIVSLYAKDNLFPVSSGGKFGYINSQGKIIINYQSKFSDAYRFNEGLAIVYSGGKFAGFINQQGKLVIPKDNYYDSKAFSEGLAAYRTLTTVSKYGYMDMTGASIIPPQYKKANPFSEGLAAVQIGEKYGYIDTKGKIVIKALYDSATDFSEGLALVSLKGKYLYLNKKGTVIISANYSNADLFHSGLAAVQKESKFGFIDKKGQLVIPAKYDAVHSFSEGLAAVKMDGKVGYIDARGKQIIHNTFEAAGDFHEGLAIAESQGKSGFINKAGQWVIQPTLSWAEPFYHELSYAYTNDSEVYINQLGQIVWSQK</sequence>
<dbReference type="PANTHER" id="PTHR37841:SF1">
    <property type="entry name" value="DUF3298 DOMAIN-CONTAINING PROTEIN"/>
    <property type="match status" value="1"/>
</dbReference>
<dbReference type="Proteomes" id="UP000199050">
    <property type="component" value="Unassembled WGS sequence"/>
</dbReference>
<dbReference type="Pfam" id="PF07833">
    <property type="entry name" value="Cu_amine_oxidN1"/>
    <property type="match status" value="1"/>
</dbReference>
<dbReference type="AlphaFoldDB" id="A0A1G8URT9"/>
<feature type="domain" description="Copper amine oxidase-like N-terminal" evidence="2">
    <location>
        <begin position="39"/>
        <end position="141"/>
    </location>
</feature>
<dbReference type="InterPro" id="IPR012854">
    <property type="entry name" value="Cu_amine_oxidase-like_N"/>
</dbReference>
<evidence type="ECO:0000313" key="3">
    <source>
        <dbReference type="EMBL" id="SDJ56518.1"/>
    </source>
</evidence>
<reference evidence="4" key="1">
    <citation type="submission" date="2016-10" db="EMBL/GenBank/DDBJ databases">
        <authorList>
            <person name="Varghese N."/>
            <person name="Submissions S."/>
        </authorList>
    </citation>
    <scope>NUCLEOTIDE SEQUENCE [LARGE SCALE GENOMIC DNA]</scope>
    <source>
        <strain evidence="4">CGMCC 1.11012</strain>
    </source>
</reference>
<dbReference type="Gene3D" id="3.30.457.10">
    <property type="entry name" value="Copper amine oxidase-like, N-terminal domain"/>
    <property type="match status" value="1"/>
</dbReference>
<dbReference type="SUPFAM" id="SSF69360">
    <property type="entry name" value="Cell wall binding repeat"/>
    <property type="match status" value="2"/>
</dbReference>
<dbReference type="RefSeq" id="WP_090715794.1">
    <property type="nucleotide sequence ID" value="NZ_CBCSKY010000019.1"/>
</dbReference>
<keyword evidence="1" id="KW-0732">Signal</keyword>
<gene>
    <name evidence="3" type="ORF">SAMN05216192_11981</name>
</gene>
<dbReference type="PROSITE" id="PS51257">
    <property type="entry name" value="PROKAR_LIPOPROTEIN"/>
    <property type="match status" value="1"/>
</dbReference>
<evidence type="ECO:0000259" key="2">
    <source>
        <dbReference type="Pfam" id="PF07833"/>
    </source>
</evidence>
<feature type="signal peptide" evidence="1">
    <location>
        <begin position="1"/>
        <end position="28"/>
    </location>
</feature>
<protein>
    <submittedName>
        <fullName evidence="3">WG containing repeat-containing protein</fullName>
    </submittedName>
</protein>
<dbReference type="OrthoDB" id="210273at2"/>
<dbReference type="Pfam" id="PF14903">
    <property type="entry name" value="WG_beta_rep"/>
    <property type="match status" value="7"/>
</dbReference>
<proteinExistence type="predicted"/>
<organism evidence="3 4">
    <name type="scientific">Paenibacillus typhae</name>
    <dbReference type="NCBI Taxonomy" id="1174501"/>
    <lineage>
        <taxon>Bacteria</taxon>
        <taxon>Bacillati</taxon>
        <taxon>Bacillota</taxon>
        <taxon>Bacilli</taxon>
        <taxon>Bacillales</taxon>
        <taxon>Paenibacillaceae</taxon>
        <taxon>Paenibacillus</taxon>
    </lineage>
</organism>
<dbReference type="InterPro" id="IPR036582">
    <property type="entry name" value="Mao_N_sf"/>
</dbReference>
<evidence type="ECO:0000313" key="4">
    <source>
        <dbReference type="Proteomes" id="UP000199050"/>
    </source>
</evidence>
<evidence type="ECO:0000256" key="1">
    <source>
        <dbReference type="SAM" id="SignalP"/>
    </source>
</evidence>